<evidence type="ECO:0000313" key="11">
    <source>
        <dbReference type="Proteomes" id="UP000814176"/>
    </source>
</evidence>
<dbReference type="InterPro" id="IPR051898">
    <property type="entry name" value="Ribosome_Assembly_3"/>
</dbReference>
<evidence type="ECO:0000313" key="10">
    <source>
        <dbReference type="EMBL" id="KAH9843489.1"/>
    </source>
</evidence>
<sequence length="186" mass="19738">MAPPLAPPPQRPPPTRKRTRKRKRRAASSSSSSGADSDSDSSDIAAARAPVPAAASSSSDTDSSSSSEDESLPPRRTQQRTQQSPPPPPASRRSPTPEPHPVAPFPGNAQDEQILRQRFRKFWMASVADAFSEDLGEIRKEANLSTPRLALLIDSLAAGADVFAPSHGAGDASINEMDVAMSEQST</sequence>
<dbReference type="GeneID" id="72002714"/>
<dbReference type="InterPro" id="IPR028217">
    <property type="entry name" value="Rsa3_C"/>
</dbReference>
<comment type="similarity">
    <text evidence="3">Belongs to the RSA3 family.</text>
</comment>
<proteinExistence type="inferred from homology"/>
<keyword evidence="6" id="KW-0539">Nucleus</keyword>
<reference evidence="10 11" key="1">
    <citation type="journal article" date="2021" name="Environ. Microbiol.">
        <title>Gene family expansions and transcriptome signatures uncover fungal adaptations to wood decay.</title>
        <authorList>
            <person name="Hage H."/>
            <person name="Miyauchi S."/>
            <person name="Viragh M."/>
            <person name="Drula E."/>
            <person name="Min B."/>
            <person name="Chaduli D."/>
            <person name="Navarro D."/>
            <person name="Favel A."/>
            <person name="Norest M."/>
            <person name="Lesage-Meessen L."/>
            <person name="Balint B."/>
            <person name="Merenyi Z."/>
            <person name="de Eugenio L."/>
            <person name="Morin E."/>
            <person name="Martinez A.T."/>
            <person name="Baldrian P."/>
            <person name="Stursova M."/>
            <person name="Martinez M.J."/>
            <person name="Novotny C."/>
            <person name="Magnuson J.K."/>
            <person name="Spatafora J.W."/>
            <person name="Maurice S."/>
            <person name="Pangilinan J."/>
            <person name="Andreopoulos W."/>
            <person name="LaButti K."/>
            <person name="Hundley H."/>
            <person name="Na H."/>
            <person name="Kuo A."/>
            <person name="Barry K."/>
            <person name="Lipzen A."/>
            <person name="Henrissat B."/>
            <person name="Riley R."/>
            <person name="Ahrendt S."/>
            <person name="Nagy L.G."/>
            <person name="Grigoriev I.V."/>
            <person name="Martin F."/>
            <person name="Rosso M.N."/>
        </authorList>
    </citation>
    <scope>NUCLEOTIDE SEQUENCE [LARGE SCALE GENOMIC DNA]</scope>
    <source>
        <strain evidence="10 11">CIRM-BRFM 1785</strain>
    </source>
</reference>
<keyword evidence="11" id="KW-1185">Reference proteome</keyword>
<organism evidence="10 11">
    <name type="scientific">Rhodofomes roseus</name>
    <dbReference type="NCBI Taxonomy" id="34475"/>
    <lineage>
        <taxon>Eukaryota</taxon>
        <taxon>Fungi</taxon>
        <taxon>Dikarya</taxon>
        <taxon>Basidiomycota</taxon>
        <taxon>Agaricomycotina</taxon>
        <taxon>Agaricomycetes</taxon>
        <taxon>Polyporales</taxon>
        <taxon>Rhodofomes</taxon>
    </lineage>
</organism>
<feature type="compositionally biased region" description="Pro residues" evidence="8">
    <location>
        <begin position="84"/>
        <end position="104"/>
    </location>
</feature>
<gene>
    <name evidence="10" type="ORF">C8Q71DRAFT_728655</name>
</gene>
<evidence type="ECO:0000256" key="4">
    <source>
        <dbReference type="ARBA" id="ARBA00015339"/>
    </source>
</evidence>
<feature type="domain" description="Ribosome-assembly protein 3 C-terminal" evidence="9">
    <location>
        <begin position="119"/>
        <end position="163"/>
    </location>
</feature>
<name>A0ABQ8KWP9_9APHY</name>
<evidence type="ECO:0000256" key="5">
    <source>
        <dbReference type="ARBA" id="ARBA00022517"/>
    </source>
</evidence>
<keyword evidence="5" id="KW-0690">Ribosome biogenesis</keyword>
<accession>A0ABQ8KWP9</accession>
<dbReference type="PANTHER" id="PTHR28127">
    <property type="entry name" value="RIBOSOME ASSEMBLY PROTEIN 3"/>
    <property type="match status" value="1"/>
</dbReference>
<feature type="region of interest" description="Disordered" evidence="8">
    <location>
        <begin position="1"/>
        <end position="112"/>
    </location>
</feature>
<evidence type="ECO:0000256" key="7">
    <source>
        <dbReference type="ARBA" id="ARBA00023274"/>
    </source>
</evidence>
<evidence type="ECO:0000256" key="8">
    <source>
        <dbReference type="SAM" id="MobiDB-lite"/>
    </source>
</evidence>
<dbReference type="PANTHER" id="PTHR28127:SF1">
    <property type="entry name" value="RIBOSOME ASSEMBLY PROTEIN 3"/>
    <property type="match status" value="1"/>
</dbReference>
<feature type="compositionally biased region" description="Low complexity" evidence="8">
    <location>
        <begin position="74"/>
        <end position="83"/>
    </location>
</feature>
<dbReference type="RefSeq" id="XP_047784299.1">
    <property type="nucleotide sequence ID" value="XM_047921982.1"/>
</dbReference>
<evidence type="ECO:0000256" key="6">
    <source>
        <dbReference type="ARBA" id="ARBA00023242"/>
    </source>
</evidence>
<dbReference type="Pfam" id="PF14615">
    <property type="entry name" value="Rsa3"/>
    <property type="match status" value="1"/>
</dbReference>
<dbReference type="Proteomes" id="UP000814176">
    <property type="component" value="Unassembled WGS sequence"/>
</dbReference>
<evidence type="ECO:0000256" key="1">
    <source>
        <dbReference type="ARBA" id="ARBA00003035"/>
    </source>
</evidence>
<comment type="subcellular location">
    <subcellularLocation>
        <location evidence="2">Nucleus</location>
        <location evidence="2">Nucleolus</location>
    </subcellularLocation>
</comment>
<dbReference type="EMBL" id="JADCUA010000001">
    <property type="protein sequence ID" value="KAH9843489.1"/>
    <property type="molecule type" value="Genomic_DNA"/>
</dbReference>
<comment type="function">
    <text evidence="1">Required for efficient biogenesis of the 60S ribosomal subunit.</text>
</comment>
<comment type="caution">
    <text evidence="10">The sequence shown here is derived from an EMBL/GenBank/DDBJ whole genome shotgun (WGS) entry which is preliminary data.</text>
</comment>
<evidence type="ECO:0000256" key="2">
    <source>
        <dbReference type="ARBA" id="ARBA00004604"/>
    </source>
</evidence>
<feature type="compositionally biased region" description="Pro residues" evidence="8">
    <location>
        <begin position="1"/>
        <end position="13"/>
    </location>
</feature>
<protein>
    <recommendedName>
        <fullName evidence="4">Ribosome assembly protein 3</fullName>
    </recommendedName>
</protein>
<feature type="compositionally biased region" description="Basic residues" evidence="8">
    <location>
        <begin position="14"/>
        <end position="26"/>
    </location>
</feature>
<keyword evidence="7" id="KW-0687">Ribonucleoprotein</keyword>
<evidence type="ECO:0000259" key="9">
    <source>
        <dbReference type="Pfam" id="PF14615"/>
    </source>
</evidence>
<evidence type="ECO:0000256" key="3">
    <source>
        <dbReference type="ARBA" id="ARBA00006256"/>
    </source>
</evidence>
<feature type="compositionally biased region" description="Low complexity" evidence="8">
    <location>
        <begin position="27"/>
        <end position="66"/>
    </location>
</feature>